<dbReference type="EMBL" id="JAJBMB010000006">
    <property type="protein sequence ID" value="MCB5446000.1"/>
    <property type="molecule type" value="Genomic_DNA"/>
</dbReference>
<dbReference type="PANTHER" id="PTHR22916">
    <property type="entry name" value="GLYCOSYLTRANSFERASE"/>
    <property type="match status" value="1"/>
</dbReference>
<dbReference type="InterPro" id="IPR001173">
    <property type="entry name" value="Glyco_trans_2-like"/>
</dbReference>
<dbReference type="Pfam" id="PF00535">
    <property type="entry name" value="Glycos_transf_2"/>
    <property type="match status" value="1"/>
</dbReference>
<dbReference type="RefSeq" id="WP_226924143.1">
    <property type="nucleotide sequence ID" value="NZ_BAABXU010000001.1"/>
</dbReference>
<keyword evidence="5" id="KW-1185">Reference proteome</keyword>
<name>A0ABS8CWZ6_9FIRM</name>
<protein>
    <submittedName>
        <fullName evidence="4">Glycosyltransferase</fullName>
        <ecNumber evidence="4">2.4.-.-</ecNumber>
    </submittedName>
</protein>
<evidence type="ECO:0000256" key="2">
    <source>
        <dbReference type="ARBA" id="ARBA00022679"/>
    </source>
</evidence>
<accession>A0ABS8CWZ6</accession>
<dbReference type="PANTHER" id="PTHR22916:SF51">
    <property type="entry name" value="GLYCOSYLTRANSFERASE EPSH-RELATED"/>
    <property type="match status" value="1"/>
</dbReference>
<evidence type="ECO:0000256" key="1">
    <source>
        <dbReference type="ARBA" id="ARBA00022676"/>
    </source>
</evidence>
<dbReference type="CDD" id="cd00761">
    <property type="entry name" value="Glyco_tranf_GTA_type"/>
    <property type="match status" value="1"/>
</dbReference>
<organism evidence="4 5">
    <name type="scientific">Intestinibacter bartlettii</name>
    <dbReference type="NCBI Taxonomy" id="261299"/>
    <lineage>
        <taxon>Bacteria</taxon>
        <taxon>Bacillati</taxon>
        <taxon>Bacillota</taxon>
        <taxon>Clostridia</taxon>
        <taxon>Peptostreptococcales</taxon>
        <taxon>Peptostreptococcaceae</taxon>
        <taxon>Intestinibacter</taxon>
    </lineage>
</organism>
<keyword evidence="2 4" id="KW-0808">Transferase</keyword>
<feature type="domain" description="Glycosyltransferase 2-like" evidence="3">
    <location>
        <begin position="6"/>
        <end position="168"/>
    </location>
</feature>
<dbReference type="InterPro" id="IPR029044">
    <property type="entry name" value="Nucleotide-diphossugar_trans"/>
</dbReference>
<dbReference type="Proteomes" id="UP001299409">
    <property type="component" value="Unassembled WGS sequence"/>
</dbReference>
<dbReference type="EC" id="2.4.-.-" evidence="4"/>
<gene>
    <name evidence="4" type="ORF">LIP50_07295</name>
</gene>
<dbReference type="GO" id="GO:0016757">
    <property type="term" value="F:glycosyltransferase activity"/>
    <property type="evidence" value="ECO:0007669"/>
    <property type="project" value="UniProtKB-KW"/>
</dbReference>
<reference evidence="4 5" key="1">
    <citation type="submission" date="2021-10" db="EMBL/GenBank/DDBJ databases">
        <title>Collection of gut derived symbiotic bacterial strains cultured from healthy donors.</title>
        <authorList>
            <person name="Lin H."/>
            <person name="Littmann E."/>
            <person name="Claire K."/>
            <person name="Pamer E."/>
        </authorList>
    </citation>
    <scope>NUCLEOTIDE SEQUENCE [LARGE SCALE GENOMIC DNA]</scope>
    <source>
        <strain evidence="4 5">MSK.17.68</strain>
    </source>
</reference>
<proteinExistence type="predicted"/>
<comment type="caution">
    <text evidence="4">The sequence shown here is derived from an EMBL/GenBank/DDBJ whole genome shotgun (WGS) entry which is preliminary data.</text>
</comment>
<dbReference type="SUPFAM" id="SSF53448">
    <property type="entry name" value="Nucleotide-diphospho-sugar transferases"/>
    <property type="match status" value="1"/>
</dbReference>
<evidence type="ECO:0000259" key="3">
    <source>
        <dbReference type="Pfam" id="PF00535"/>
    </source>
</evidence>
<evidence type="ECO:0000313" key="4">
    <source>
        <dbReference type="EMBL" id="MCB5446000.1"/>
    </source>
</evidence>
<keyword evidence="1 4" id="KW-0328">Glycosyltransferase</keyword>
<sequence length="324" mass="38456">MGEKISVIVPIYKVEEYLHRCIDSIINQTYTNLEIILVDDGSPDNCPMICDEYAKKDSRIRVIHKKNGGLSDARNAGLEIATGEYIGFVDSDDWIHKDMYHILYKNIIEKDADIAECSIKKERNYIEDFDIPYKYDIFSYTKLDAMGALISEDIIKQTVWNKLYRKKVIDSIMFEKGKLHEDEFWTYQVLNKCEKLVHMEIDLYYYFQREDSIMGERYSIKRLDAIEGRYKRYLFIKEKYPSLTSKAKKNLFFISIYYLQQAINDSDKESLDKSYKSIKKYISTLNFRFNDYKNMNLQENVWVCLSKVSLIFCCKIRNHFNIGV</sequence>
<evidence type="ECO:0000313" key="5">
    <source>
        <dbReference type="Proteomes" id="UP001299409"/>
    </source>
</evidence>
<dbReference type="Gene3D" id="3.90.550.10">
    <property type="entry name" value="Spore Coat Polysaccharide Biosynthesis Protein SpsA, Chain A"/>
    <property type="match status" value="1"/>
</dbReference>